<evidence type="ECO:0000256" key="1">
    <source>
        <dbReference type="SAM" id="Phobius"/>
    </source>
</evidence>
<protein>
    <submittedName>
        <fullName evidence="2">Uncharacterized protein DUF2818</fullName>
    </submittedName>
</protein>
<name>A0A4V2W368_9PROT</name>
<reference evidence="2 3" key="1">
    <citation type="submission" date="2019-03" db="EMBL/GenBank/DDBJ databases">
        <title>Genomic Encyclopedia of Type Strains, Phase IV (KMG-IV): sequencing the most valuable type-strain genomes for metagenomic binning, comparative biology and taxonomic classification.</title>
        <authorList>
            <person name="Goeker M."/>
        </authorList>
    </citation>
    <scope>NUCLEOTIDE SEQUENCE [LARGE SCALE GENOMIC DNA]</scope>
    <source>
        <strain evidence="2 3">DSM 100309</strain>
    </source>
</reference>
<dbReference type="EMBL" id="SMCO01000001">
    <property type="protein sequence ID" value="TCV90809.1"/>
    <property type="molecule type" value="Genomic_DNA"/>
</dbReference>
<evidence type="ECO:0000313" key="3">
    <source>
        <dbReference type="Proteomes" id="UP000295367"/>
    </source>
</evidence>
<proteinExistence type="predicted"/>
<dbReference type="OrthoDB" id="5785537at2"/>
<keyword evidence="1" id="KW-0472">Membrane</keyword>
<feature type="transmembrane region" description="Helical" evidence="1">
    <location>
        <begin position="38"/>
        <end position="59"/>
    </location>
</feature>
<keyword evidence="1" id="KW-0812">Transmembrane</keyword>
<dbReference type="Proteomes" id="UP000295367">
    <property type="component" value="Unassembled WGS sequence"/>
</dbReference>
<organism evidence="2 3">
    <name type="scientific">Sulfurirhabdus autotrophica</name>
    <dbReference type="NCBI Taxonomy" id="1706046"/>
    <lineage>
        <taxon>Bacteria</taxon>
        <taxon>Pseudomonadati</taxon>
        <taxon>Pseudomonadota</taxon>
        <taxon>Betaproteobacteria</taxon>
        <taxon>Nitrosomonadales</taxon>
        <taxon>Sulfuricellaceae</taxon>
        <taxon>Sulfurirhabdus</taxon>
    </lineage>
</organism>
<gene>
    <name evidence="2" type="ORF">EDC63_101783</name>
</gene>
<feature type="transmembrane region" description="Helical" evidence="1">
    <location>
        <begin position="6"/>
        <end position="26"/>
    </location>
</feature>
<dbReference type="PIRSF" id="PIRSF019883">
    <property type="entry name" value="UCP019883"/>
    <property type="match status" value="1"/>
</dbReference>
<sequence length="100" mass="11686">MNLNTITLLIVGLIAANLPFVSERFLFAIPFKSGFKAFGWRLVEWFAIYGAVGALAYFLEAKMGPVHQQKWEFYAVTLCLFLVFAYPGFVYRYFWRQRLN</sequence>
<dbReference type="AlphaFoldDB" id="A0A4V2W368"/>
<comment type="caution">
    <text evidence="2">The sequence shown here is derived from an EMBL/GenBank/DDBJ whole genome shotgun (WGS) entry which is preliminary data.</text>
</comment>
<evidence type="ECO:0000313" key="2">
    <source>
        <dbReference type="EMBL" id="TCV90809.1"/>
    </source>
</evidence>
<dbReference type="InterPro" id="IPR016768">
    <property type="entry name" value="UCP019883"/>
</dbReference>
<dbReference type="RefSeq" id="WP_124947306.1">
    <property type="nucleotide sequence ID" value="NZ_BHVT01000073.1"/>
</dbReference>
<keyword evidence="3" id="KW-1185">Reference proteome</keyword>
<accession>A0A4V2W368</accession>
<feature type="transmembrane region" description="Helical" evidence="1">
    <location>
        <begin position="71"/>
        <end position="94"/>
    </location>
</feature>
<keyword evidence="1" id="KW-1133">Transmembrane helix</keyword>
<dbReference type="Pfam" id="PF10993">
    <property type="entry name" value="DUF2818"/>
    <property type="match status" value="1"/>
</dbReference>